<sequence>MAKTLIGQLIFRLRTEGLGEAQKVTNAMRQVENAARRLGSAGVGSWGVGFQRQLDKLKLSAQEMKEVERSWIHLHDTMKSRSMADALQKNSIAHWKTNTVSVLAQGRAEMDRHFQEAEKSARSHANRMRDILKPGLAMLGAYTAPYLIGSLSSEALSASSERRREIFRQRMAGIPEKDRGQLFDRSEELGKKYPSIPITGIMEMSRSAYSVMGNTERANAILEKMVESLVVMQSARGPDAAGQQLIGLIRGLDNLGVNKDGPSGIDDVMKMIDAATRAAQVDPDFDPATFFEFAKSTKTAGPALSLDFLARAPTYIQDGTSGNALAMAFRAFALEAVGSAGGKKYLAERDRLGIRQNGKLVDGGMFGANPDEWVLKYLIPALQKDGVDLSDNTAVSVAIGKLSGNTTATGFITRIVTQRAQVERWLKMMDEAMGTGAAKDVRAEDPFVGWESFKKSLENLSAALTPIDTINAGLNSLANGINALSAVAKDNPALAALGMGVAGAGLYGGGKFALGALADVFGLKSSAIALDGSAAALTRAAIALGGSAVTDGTPDLKKGAKGGWGKLSGVAAVSVMGAWAMLTQAMGDTPGETFDDQVKNQRQYREFLERLFGIGNSTNPAGTPEVQSGLALDNARRSREAGLPASTDTMPGKTADDLDIGRGAIEASRAAGQEIQQNLSVMASPTVDTASMERALGIARALKNEIVSAGAAASRIDRNMGAEMRRNFADTSGGGGF</sequence>
<comment type="caution">
    <text evidence="1">The sequence shown here is derived from an EMBL/GenBank/DDBJ whole genome shotgun (WGS) entry which is preliminary data.</text>
</comment>
<dbReference type="RefSeq" id="WP_109457390.1">
    <property type="nucleotide sequence ID" value="NZ_QFBC01000002.1"/>
</dbReference>
<proteinExistence type="predicted"/>
<reference evidence="1 2" key="1">
    <citation type="submission" date="2018-05" db="EMBL/GenBank/DDBJ databases">
        <title>The draft genome of strain NS-104.</title>
        <authorList>
            <person name="Hang P."/>
            <person name="Jiang J."/>
        </authorList>
    </citation>
    <scope>NUCLEOTIDE SEQUENCE [LARGE SCALE GENOMIC DNA]</scope>
    <source>
        <strain evidence="1 2">NS-104</strain>
    </source>
</reference>
<keyword evidence="2" id="KW-1185">Reference proteome</keyword>
<dbReference type="Proteomes" id="UP000245252">
    <property type="component" value="Unassembled WGS sequence"/>
</dbReference>
<evidence type="ECO:0000313" key="1">
    <source>
        <dbReference type="EMBL" id="PWE57286.1"/>
    </source>
</evidence>
<name>A0A2U2DVG3_9HYPH</name>
<gene>
    <name evidence="1" type="ORF">DEM27_06515</name>
</gene>
<dbReference type="EMBL" id="QFBC01000002">
    <property type="protein sequence ID" value="PWE57286.1"/>
    <property type="molecule type" value="Genomic_DNA"/>
</dbReference>
<evidence type="ECO:0008006" key="3">
    <source>
        <dbReference type="Google" id="ProtNLM"/>
    </source>
</evidence>
<dbReference type="OrthoDB" id="8113249at2"/>
<evidence type="ECO:0000313" key="2">
    <source>
        <dbReference type="Proteomes" id="UP000245252"/>
    </source>
</evidence>
<protein>
    <recommendedName>
        <fullName evidence="3">Phage tail tape measure protein domain-containing protein</fullName>
    </recommendedName>
</protein>
<accession>A0A2U2DVG3</accession>
<organism evidence="1 2">
    <name type="scientific">Metarhizobium album</name>
    <dbReference type="NCBI Taxonomy" id="2182425"/>
    <lineage>
        <taxon>Bacteria</taxon>
        <taxon>Pseudomonadati</taxon>
        <taxon>Pseudomonadota</taxon>
        <taxon>Alphaproteobacteria</taxon>
        <taxon>Hyphomicrobiales</taxon>
        <taxon>Rhizobiaceae</taxon>
        <taxon>Metarhizobium</taxon>
    </lineage>
</organism>
<dbReference type="AlphaFoldDB" id="A0A2U2DVG3"/>